<gene>
    <name evidence="2" type="ORF">ACFSDE_17155</name>
</gene>
<evidence type="ECO:0000313" key="2">
    <source>
        <dbReference type="EMBL" id="MFD1948535.1"/>
    </source>
</evidence>
<comment type="caution">
    <text evidence="2">The sequence shown here is derived from an EMBL/GenBank/DDBJ whole genome shotgun (WGS) entry which is preliminary data.</text>
</comment>
<dbReference type="RefSeq" id="WP_343920683.1">
    <property type="nucleotide sequence ID" value="NZ_BAAAJT010000002.1"/>
</dbReference>
<feature type="signal peptide" evidence="1">
    <location>
        <begin position="1"/>
        <end position="24"/>
    </location>
</feature>
<evidence type="ECO:0000256" key="1">
    <source>
        <dbReference type="SAM" id="SignalP"/>
    </source>
</evidence>
<accession>A0ABW4TRI1</accession>
<feature type="chain" id="PRO_5045694027" evidence="1">
    <location>
        <begin position="25"/>
        <end position="47"/>
    </location>
</feature>
<reference evidence="3" key="1">
    <citation type="journal article" date="2019" name="Int. J. Syst. Evol. Microbiol.">
        <title>The Global Catalogue of Microorganisms (GCM) 10K type strain sequencing project: providing services to taxonomists for standard genome sequencing and annotation.</title>
        <authorList>
            <consortium name="The Broad Institute Genomics Platform"/>
            <consortium name="The Broad Institute Genome Sequencing Center for Infectious Disease"/>
            <person name="Wu L."/>
            <person name="Ma J."/>
        </authorList>
    </citation>
    <scope>NUCLEOTIDE SEQUENCE [LARGE SCALE GENOMIC DNA]</scope>
    <source>
        <strain evidence="3">CGMCC 1.12477</strain>
    </source>
</reference>
<proteinExistence type="predicted"/>
<protein>
    <submittedName>
        <fullName evidence="2">Uncharacterized protein</fullName>
    </submittedName>
</protein>
<sequence>MSRNAKIKLAALATAALTTFGSVAATAATVSVDAGKNDKNVGGSWCC</sequence>
<dbReference type="Proteomes" id="UP001597351">
    <property type="component" value="Unassembled WGS sequence"/>
</dbReference>
<keyword evidence="3" id="KW-1185">Reference proteome</keyword>
<evidence type="ECO:0000313" key="3">
    <source>
        <dbReference type="Proteomes" id="UP001597351"/>
    </source>
</evidence>
<organism evidence="2 3">
    <name type="scientific">Nocardioides aestuarii</name>
    <dbReference type="NCBI Taxonomy" id="252231"/>
    <lineage>
        <taxon>Bacteria</taxon>
        <taxon>Bacillati</taxon>
        <taxon>Actinomycetota</taxon>
        <taxon>Actinomycetes</taxon>
        <taxon>Propionibacteriales</taxon>
        <taxon>Nocardioidaceae</taxon>
        <taxon>Nocardioides</taxon>
    </lineage>
</organism>
<keyword evidence="1" id="KW-0732">Signal</keyword>
<dbReference type="EMBL" id="JBHUGD010000003">
    <property type="protein sequence ID" value="MFD1948535.1"/>
    <property type="molecule type" value="Genomic_DNA"/>
</dbReference>
<name>A0ABW4TRI1_9ACTN</name>